<evidence type="ECO:0000313" key="3">
    <source>
        <dbReference type="Proteomes" id="UP000015101"/>
    </source>
</evidence>
<name>T1FAK6_HELRO</name>
<dbReference type="OrthoDB" id="7464755at2759"/>
<reference evidence="1 3" key="2">
    <citation type="journal article" date="2013" name="Nature">
        <title>Insights into bilaterian evolution from three spiralian genomes.</title>
        <authorList>
            <person name="Simakov O."/>
            <person name="Marletaz F."/>
            <person name="Cho S.J."/>
            <person name="Edsinger-Gonzales E."/>
            <person name="Havlak P."/>
            <person name="Hellsten U."/>
            <person name="Kuo D.H."/>
            <person name="Larsson T."/>
            <person name="Lv J."/>
            <person name="Arendt D."/>
            <person name="Savage R."/>
            <person name="Osoegawa K."/>
            <person name="de Jong P."/>
            <person name="Grimwood J."/>
            <person name="Chapman J.A."/>
            <person name="Shapiro H."/>
            <person name="Aerts A."/>
            <person name="Otillar R.P."/>
            <person name="Terry A.Y."/>
            <person name="Boore J.L."/>
            <person name="Grigoriev I.V."/>
            <person name="Lindberg D.R."/>
            <person name="Seaver E.C."/>
            <person name="Weisblat D.A."/>
            <person name="Putnam N.H."/>
            <person name="Rokhsar D.S."/>
        </authorList>
    </citation>
    <scope>NUCLEOTIDE SEQUENCE</scope>
</reference>
<dbReference type="EnsemblMetazoa" id="HelroT176489">
    <property type="protein sequence ID" value="HelroP176489"/>
    <property type="gene ID" value="HelroG176489"/>
</dbReference>
<sequence length="307" mass="35430">MSSMRSDTVWDILGPYDELNERQLPTIGDVIKFILFVRNDLKLKCNGKDPFNLNIYSVVSKKIQNIWIKAFIPIVSNDRVLQLLKSYFEKYLTLKRYPKSKRHDSFEKKLKCFSDLSKRLFDVASCKCVFEACVCLKNKKVPVNERQFLIDQRNERKMAIGGIDKQETVRLRKRQARQFERSMKGVKKFCSTQGSNIVSTALDEDETHINFSKTNLATETLLTNLSFTNIPITSFANRNLLQLPTLAKVCDRYRLSTRSAAAVASAVLVDVGLVSNEDSTLVIEKNKVHKLYQRPEKIYFKILAKFH</sequence>
<evidence type="ECO:0000313" key="1">
    <source>
        <dbReference type="EMBL" id="ESN99729.1"/>
    </source>
</evidence>
<keyword evidence="3" id="KW-1185">Reference proteome</keyword>
<dbReference type="KEGG" id="hro:HELRODRAFT_176489"/>
<dbReference type="GeneID" id="20205855"/>
<protein>
    <submittedName>
        <fullName evidence="1 2">Uncharacterized protein</fullName>
    </submittedName>
</protein>
<dbReference type="HOGENOM" id="CLU_906975_0_0_1"/>
<accession>T1FAK6</accession>
<dbReference type="EMBL" id="AMQM01005686">
    <property type="status" value="NOT_ANNOTATED_CDS"/>
    <property type="molecule type" value="Genomic_DNA"/>
</dbReference>
<gene>
    <name evidence="2" type="primary">20205855</name>
    <name evidence="1" type="ORF">HELRODRAFT_176489</name>
</gene>
<reference evidence="3" key="1">
    <citation type="submission" date="2012-12" db="EMBL/GenBank/DDBJ databases">
        <authorList>
            <person name="Hellsten U."/>
            <person name="Grimwood J."/>
            <person name="Chapman J.A."/>
            <person name="Shapiro H."/>
            <person name="Aerts A."/>
            <person name="Otillar R.P."/>
            <person name="Terry A.Y."/>
            <person name="Boore J.L."/>
            <person name="Simakov O."/>
            <person name="Marletaz F."/>
            <person name="Cho S.-J."/>
            <person name="Edsinger-Gonzales E."/>
            <person name="Havlak P."/>
            <person name="Kuo D.-H."/>
            <person name="Larsson T."/>
            <person name="Lv J."/>
            <person name="Arendt D."/>
            <person name="Savage R."/>
            <person name="Osoegawa K."/>
            <person name="de Jong P."/>
            <person name="Lindberg D.R."/>
            <person name="Seaver E.C."/>
            <person name="Weisblat D.A."/>
            <person name="Putnam N.H."/>
            <person name="Grigoriev I.V."/>
            <person name="Rokhsar D.S."/>
        </authorList>
    </citation>
    <scope>NUCLEOTIDE SEQUENCE</scope>
</reference>
<dbReference type="Proteomes" id="UP000015101">
    <property type="component" value="Unassembled WGS sequence"/>
</dbReference>
<reference evidence="2" key="3">
    <citation type="submission" date="2015-06" db="UniProtKB">
        <authorList>
            <consortium name="EnsemblMetazoa"/>
        </authorList>
    </citation>
    <scope>IDENTIFICATION</scope>
</reference>
<dbReference type="eggNOG" id="ENOG502SU7I">
    <property type="taxonomic scope" value="Eukaryota"/>
</dbReference>
<evidence type="ECO:0000313" key="2">
    <source>
        <dbReference type="EnsemblMetazoa" id="HelroP176489"/>
    </source>
</evidence>
<dbReference type="InParanoid" id="T1FAK6"/>
<organism evidence="2 3">
    <name type="scientific">Helobdella robusta</name>
    <name type="common">Californian leech</name>
    <dbReference type="NCBI Taxonomy" id="6412"/>
    <lineage>
        <taxon>Eukaryota</taxon>
        <taxon>Metazoa</taxon>
        <taxon>Spiralia</taxon>
        <taxon>Lophotrochozoa</taxon>
        <taxon>Annelida</taxon>
        <taxon>Clitellata</taxon>
        <taxon>Hirudinea</taxon>
        <taxon>Rhynchobdellida</taxon>
        <taxon>Glossiphoniidae</taxon>
        <taxon>Helobdella</taxon>
    </lineage>
</organism>
<dbReference type="RefSeq" id="XP_009022095.1">
    <property type="nucleotide sequence ID" value="XM_009023847.1"/>
</dbReference>
<dbReference type="CTD" id="20205855"/>
<dbReference type="OMA" id="NIWIKAF"/>
<dbReference type="AlphaFoldDB" id="T1FAK6"/>
<dbReference type="EMBL" id="KB097070">
    <property type="protein sequence ID" value="ESN99729.1"/>
    <property type="molecule type" value="Genomic_DNA"/>
</dbReference>
<proteinExistence type="predicted"/>